<proteinExistence type="predicted"/>
<name>A0A0F9IHF6_9ZZZZ</name>
<reference evidence="2" key="1">
    <citation type="journal article" date="2015" name="Nature">
        <title>Complex archaea that bridge the gap between prokaryotes and eukaryotes.</title>
        <authorList>
            <person name="Spang A."/>
            <person name="Saw J.H."/>
            <person name="Jorgensen S.L."/>
            <person name="Zaremba-Niedzwiedzka K."/>
            <person name="Martijn J."/>
            <person name="Lind A.E."/>
            <person name="van Eijk R."/>
            <person name="Schleper C."/>
            <person name="Guy L."/>
            <person name="Ettema T.J."/>
        </authorList>
    </citation>
    <scope>NUCLEOTIDE SEQUENCE</scope>
</reference>
<comment type="caution">
    <text evidence="2">The sequence shown here is derived from an EMBL/GenBank/DDBJ whole genome shotgun (WGS) entry which is preliminary data.</text>
</comment>
<evidence type="ECO:0000259" key="1">
    <source>
        <dbReference type="Pfam" id="PF09643"/>
    </source>
</evidence>
<accession>A0A0F9IHF6</accession>
<dbReference type="InterPro" id="IPR023385">
    <property type="entry name" value="YopX-like_C"/>
</dbReference>
<dbReference type="SUPFAM" id="SSF159006">
    <property type="entry name" value="YopX-like"/>
    <property type="match status" value="1"/>
</dbReference>
<gene>
    <name evidence="2" type="ORF">LCGC14_1579130</name>
</gene>
<dbReference type="Gene3D" id="2.30.30.290">
    <property type="entry name" value="YopX-like domains"/>
    <property type="match status" value="1"/>
</dbReference>
<evidence type="ECO:0000313" key="2">
    <source>
        <dbReference type="EMBL" id="KKM27006.1"/>
    </source>
</evidence>
<organism evidence="2">
    <name type="scientific">marine sediment metagenome</name>
    <dbReference type="NCBI Taxonomy" id="412755"/>
    <lineage>
        <taxon>unclassified sequences</taxon>
        <taxon>metagenomes</taxon>
        <taxon>ecological metagenomes</taxon>
    </lineage>
</organism>
<dbReference type="EMBL" id="LAZR01012405">
    <property type="protein sequence ID" value="KKM27006.1"/>
    <property type="molecule type" value="Genomic_DNA"/>
</dbReference>
<feature type="domain" description="YopX protein" evidence="1">
    <location>
        <begin position="82"/>
        <end position="174"/>
    </location>
</feature>
<protein>
    <recommendedName>
        <fullName evidence="1">YopX protein domain-containing protein</fullName>
    </recommendedName>
</protein>
<sequence length="177" mass="20566">MPQVQITTLEREKEAMRDLKFRLIRGGKIVGYEYHYQGELPAHMDMSILGGEHHGIYHAVVGVSLFKSILNHHDFIRHDSKDQFTGFLDKNGVEIYAGDILKHNPDDDDWNDSVIWWEKQARFELCSFVRYPITHDMSELNRDCTMLKLADWVKGSENPSEVIGNIHETPDLLEELE</sequence>
<dbReference type="AlphaFoldDB" id="A0A0F9IHF6"/>
<dbReference type="Pfam" id="PF09643">
    <property type="entry name" value="YopX"/>
    <property type="match status" value="1"/>
</dbReference>
<dbReference type="InterPro" id="IPR019096">
    <property type="entry name" value="YopX_protein"/>
</dbReference>